<dbReference type="NCBIfam" id="TIGR00421">
    <property type="entry name" value="ubiX_pad"/>
    <property type="match status" value="1"/>
</dbReference>
<evidence type="ECO:0000256" key="3">
    <source>
        <dbReference type="ARBA" id="ARBA00022643"/>
    </source>
</evidence>
<dbReference type="InterPro" id="IPR004507">
    <property type="entry name" value="UbiX-like"/>
</dbReference>
<name>A0A517SX54_9BACT</name>
<feature type="binding site" evidence="5">
    <location>
        <begin position="18"/>
        <end position="20"/>
    </location>
    <ligand>
        <name>FMN</name>
        <dbReference type="ChEBI" id="CHEBI:58210"/>
    </ligand>
</feature>
<keyword evidence="1 5" id="KW-0637">Prenyltransferase</keyword>
<feature type="binding site" evidence="5">
    <location>
        <position position="44"/>
    </location>
    <ligand>
        <name>FMN</name>
        <dbReference type="ChEBI" id="CHEBI:58210"/>
    </ligand>
</feature>
<dbReference type="InterPro" id="IPR036551">
    <property type="entry name" value="Flavin_trans-like"/>
</dbReference>
<dbReference type="EMBL" id="CP036272">
    <property type="protein sequence ID" value="QDT60729.1"/>
    <property type="molecule type" value="Genomic_DNA"/>
</dbReference>
<evidence type="ECO:0000256" key="1">
    <source>
        <dbReference type="ARBA" id="ARBA00022602"/>
    </source>
</evidence>
<dbReference type="HAMAP" id="MF_01984">
    <property type="entry name" value="ubiX_pad"/>
    <property type="match status" value="1"/>
</dbReference>
<evidence type="ECO:0000256" key="2">
    <source>
        <dbReference type="ARBA" id="ARBA00022630"/>
    </source>
</evidence>
<comment type="catalytic activity">
    <reaction evidence="5">
        <text>dimethylallyl phosphate + FMNH2 = prenylated FMNH2 + phosphate</text>
        <dbReference type="Rhea" id="RHEA:37743"/>
        <dbReference type="ChEBI" id="CHEBI:43474"/>
        <dbReference type="ChEBI" id="CHEBI:57618"/>
        <dbReference type="ChEBI" id="CHEBI:87467"/>
        <dbReference type="ChEBI" id="CHEBI:88052"/>
        <dbReference type="EC" id="2.5.1.129"/>
    </reaction>
</comment>
<gene>
    <name evidence="5" type="primary">ubiX</name>
    <name evidence="7" type="ORF">SV7mr_32550</name>
</gene>
<sequence>MDERSADSSEPLVLGITGASGAFFAVRLMQVLATDSIPVHLAVSPSGAAVIRQELKLDIDPLAPDVQRLLEFIPPWTDDQQASRIRDLVAASDWRKRFVAHAYNDFMTPIASGSFRTRAMVICPCSGSTLSGVARAAASNLIQRAAEVHLKEKRPLVMVPRETPVSTLQLENMHRLSSVGVTMLPAMPGWYHDVQSLDCLINFVVSRILDQLQIRNDLINRWGEPPIKPVQRSAEH</sequence>
<dbReference type="RefSeq" id="WP_145273853.1">
    <property type="nucleotide sequence ID" value="NZ_CP036272.1"/>
</dbReference>
<keyword evidence="3 5" id="KW-0288">FMN</keyword>
<feature type="binding site" evidence="5">
    <location>
        <begin position="126"/>
        <end position="129"/>
    </location>
    <ligand>
        <name>FMN</name>
        <dbReference type="ChEBI" id="CHEBI:58210"/>
    </ligand>
</feature>
<dbReference type="Gene3D" id="3.40.50.1950">
    <property type="entry name" value="Flavin prenyltransferase-like"/>
    <property type="match status" value="1"/>
</dbReference>
<feature type="domain" description="Flavoprotein" evidence="6">
    <location>
        <begin position="12"/>
        <end position="212"/>
    </location>
</feature>
<evidence type="ECO:0000259" key="6">
    <source>
        <dbReference type="Pfam" id="PF02441"/>
    </source>
</evidence>
<evidence type="ECO:0000256" key="5">
    <source>
        <dbReference type="HAMAP-Rule" id="MF_01984"/>
    </source>
</evidence>
<dbReference type="Proteomes" id="UP000315003">
    <property type="component" value="Chromosome"/>
</dbReference>
<dbReference type="GO" id="GO:0106141">
    <property type="term" value="F:flavin prenyltransferase activity"/>
    <property type="evidence" value="ECO:0007669"/>
    <property type="project" value="UniProtKB-EC"/>
</dbReference>
<dbReference type="Pfam" id="PF02441">
    <property type="entry name" value="Flavoprotein"/>
    <property type="match status" value="1"/>
</dbReference>
<dbReference type="SUPFAM" id="SSF52507">
    <property type="entry name" value="Homo-oligomeric flavin-containing Cys decarboxylases, HFCD"/>
    <property type="match status" value="1"/>
</dbReference>
<feature type="binding site" evidence="5">
    <location>
        <position position="207"/>
    </location>
    <ligand>
        <name>dimethylallyl phosphate</name>
        <dbReference type="ChEBI" id="CHEBI:88052"/>
    </ligand>
</feature>
<comment type="function">
    <text evidence="5">Flavin prenyltransferase that catalyzes the synthesis of the prenylated FMN cofactor (prenyl-FMN) for 4-hydroxy-3-polyprenylbenzoic acid decarboxylase UbiD. The prenyltransferase is metal-independent and links a dimethylallyl moiety from dimethylallyl monophosphate (DMAP) to the flavin N5 and C6 atoms of FMN.</text>
</comment>
<keyword evidence="2 5" id="KW-0285">Flavoprotein</keyword>
<keyword evidence="4 5" id="KW-0808">Transferase</keyword>
<evidence type="ECO:0000313" key="8">
    <source>
        <dbReference type="Proteomes" id="UP000315003"/>
    </source>
</evidence>
<protein>
    <recommendedName>
        <fullName evidence="5">Flavin prenyltransferase UbiX</fullName>
        <ecNumber evidence="5">2.5.1.129</ecNumber>
    </recommendedName>
</protein>
<accession>A0A517SX54</accession>
<keyword evidence="8" id="KW-1185">Reference proteome</keyword>
<keyword evidence="7" id="KW-0456">Lyase</keyword>
<dbReference type="InterPro" id="IPR003382">
    <property type="entry name" value="Flavoprotein"/>
</dbReference>
<dbReference type="AlphaFoldDB" id="A0A517SX54"/>
<dbReference type="EC" id="2.5.1.129" evidence="5"/>
<comment type="caution">
    <text evidence="5">Lacks conserved residue(s) required for the propagation of feature annotation.</text>
</comment>
<feature type="binding site" evidence="5">
    <location>
        <position position="161"/>
    </location>
    <ligand>
        <name>FMN</name>
        <dbReference type="ChEBI" id="CHEBI:58210"/>
    </ligand>
</feature>
<proteinExistence type="inferred from homology"/>
<feature type="binding site" evidence="5">
    <location>
        <position position="191"/>
    </location>
    <ligand>
        <name>dimethylallyl phosphate</name>
        <dbReference type="ChEBI" id="CHEBI:88052"/>
    </ligand>
</feature>
<dbReference type="GO" id="GO:0016829">
    <property type="term" value="F:lyase activity"/>
    <property type="evidence" value="ECO:0007669"/>
    <property type="project" value="UniProtKB-KW"/>
</dbReference>
<evidence type="ECO:0000256" key="4">
    <source>
        <dbReference type="ARBA" id="ARBA00022679"/>
    </source>
</evidence>
<evidence type="ECO:0000313" key="7">
    <source>
        <dbReference type="EMBL" id="QDT60729.1"/>
    </source>
</evidence>
<reference evidence="7 8" key="1">
    <citation type="submission" date="2019-02" db="EMBL/GenBank/DDBJ databases">
        <title>Deep-cultivation of Planctomycetes and their phenomic and genomic characterization uncovers novel biology.</title>
        <authorList>
            <person name="Wiegand S."/>
            <person name="Jogler M."/>
            <person name="Boedeker C."/>
            <person name="Pinto D."/>
            <person name="Vollmers J."/>
            <person name="Rivas-Marin E."/>
            <person name="Kohn T."/>
            <person name="Peeters S.H."/>
            <person name="Heuer A."/>
            <person name="Rast P."/>
            <person name="Oberbeckmann S."/>
            <person name="Bunk B."/>
            <person name="Jeske O."/>
            <person name="Meyerdierks A."/>
            <person name="Storesund J.E."/>
            <person name="Kallscheuer N."/>
            <person name="Luecker S."/>
            <person name="Lage O.M."/>
            <person name="Pohl T."/>
            <person name="Merkel B.J."/>
            <person name="Hornburger P."/>
            <person name="Mueller R.-W."/>
            <person name="Bruemmer F."/>
            <person name="Labrenz M."/>
            <person name="Spormann A.M."/>
            <person name="Op den Camp H."/>
            <person name="Overmann J."/>
            <person name="Amann R."/>
            <person name="Jetten M.S.M."/>
            <person name="Mascher T."/>
            <person name="Medema M.H."/>
            <person name="Devos D.P."/>
            <person name="Kaster A.-K."/>
            <person name="Ovreas L."/>
            <person name="Rohde M."/>
            <person name="Galperin M.Y."/>
            <person name="Jogler C."/>
        </authorList>
    </citation>
    <scope>NUCLEOTIDE SEQUENCE [LARGE SCALE GENOMIC DNA]</scope>
    <source>
        <strain evidence="7 8">SV_7m_r</strain>
    </source>
</reference>
<comment type="similarity">
    <text evidence="5">Belongs to the UbiX/PAD1 family.</text>
</comment>
<organism evidence="7 8">
    <name type="scientific">Stieleria bergensis</name>
    <dbReference type="NCBI Taxonomy" id="2528025"/>
    <lineage>
        <taxon>Bacteria</taxon>
        <taxon>Pseudomonadati</taxon>
        <taxon>Planctomycetota</taxon>
        <taxon>Planctomycetia</taxon>
        <taxon>Pirellulales</taxon>
        <taxon>Pirellulaceae</taxon>
        <taxon>Stieleria</taxon>
    </lineage>
</organism>
<dbReference type="OrthoDB" id="9781577at2"/>